<organism evidence="1 2">
    <name type="scientific">Pseudonocardia alaniniphila</name>
    <dbReference type="NCBI Taxonomy" id="75291"/>
    <lineage>
        <taxon>Bacteria</taxon>
        <taxon>Bacillati</taxon>
        <taxon>Actinomycetota</taxon>
        <taxon>Actinomycetes</taxon>
        <taxon>Pseudonocardiales</taxon>
        <taxon>Pseudonocardiaceae</taxon>
        <taxon>Pseudonocardia</taxon>
    </lineage>
</organism>
<protein>
    <recommendedName>
        <fullName evidence="3">Phytanoyl-CoA dioxygenase PhyH</fullName>
    </recommendedName>
</protein>
<evidence type="ECO:0000313" key="2">
    <source>
        <dbReference type="Proteomes" id="UP001299970"/>
    </source>
</evidence>
<name>A0ABS9THJ6_9PSEU</name>
<dbReference type="Gene3D" id="2.60.120.620">
    <property type="entry name" value="q2cbj1_9rhob like domain"/>
    <property type="match status" value="1"/>
</dbReference>
<proteinExistence type="predicted"/>
<dbReference type="RefSeq" id="WP_241038673.1">
    <property type="nucleotide sequence ID" value="NZ_BAAAJF010000001.1"/>
</dbReference>
<keyword evidence="2" id="KW-1185">Reference proteome</keyword>
<evidence type="ECO:0000313" key="1">
    <source>
        <dbReference type="EMBL" id="MCH6168016.1"/>
    </source>
</evidence>
<comment type="caution">
    <text evidence="1">The sequence shown here is derived from an EMBL/GenBank/DDBJ whole genome shotgun (WGS) entry which is preliminary data.</text>
</comment>
<sequence length="294" mass="33078">MITLYLNRQIADDRRRESLFSGDFYLYTGLPGAAGLVKHAENLIAETFGDLDPERAQFEMSVEEFISRVGPLKSEFTNGQRTKELCQQFAVDFGVDPDRTYFDIPRLRVIPAENYLTAGVSYNYKAHRDMWYGHPQQLVNYWTPVFPVVGDNVMSMYTDYFDKPVKNGSNQYDYDEWVAKHRHAAAEKTTTDDRPHPLPLEEIESRGEIRIAGGAGDVMMFSSNHLHASAPNLSGVTRFSYDLRTINIDDVRAARGPRNVDSGATGTTLGDFLRVSDLAPLKAEEFADAMAASQ</sequence>
<reference evidence="1 2" key="1">
    <citation type="submission" date="2022-03" db="EMBL/GenBank/DDBJ databases">
        <title>Pseudonocardia alaer sp. nov., a novel actinomycete isolated from reed forest soil.</title>
        <authorList>
            <person name="Wang L."/>
        </authorList>
    </citation>
    <scope>NUCLEOTIDE SEQUENCE [LARGE SCALE GENOMIC DNA]</scope>
    <source>
        <strain evidence="1 2">Y-16303</strain>
    </source>
</reference>
<dbReference type="SUPFAM" id="SSF51197">
    <property type="entry name" value="Clavaminate synthase-like"/>
    <property type="match status" value="1"/>
</dbReference>
<gene>
    <name evidence="1" type="ORF">MMF94_20195</name>
</gene>
<dbReference type="EMBL" id="JAKXMK010000017">
    <property type="protein sequence ID" value="MCH6168016.1"/>
    <property type="molecule type" value="Genomic_DNA"/>
</dbReference>
<evidence type="ECO:0008006" key="3">
    <source>
        <dbReference type="Google" id="ProtNLM"/>
    </source>
</evidence>
<accession>A0ABS9THJ6</accession>
<dbReference type="Proteomes" id="UP001299970">
    <property type="component" value="Unassembled WGS sequence"/>
</dbReference>